<reference evidence="2 3" key="1">
    <citation type="journal article" date="2019" name="Plant Biotechnol. J.">
        <title>The red bayberry genome and genetic basis of sex determination.</title>
        <authorList>
            <person name="Jia H.M."/>
            <person name="Jia H.J."/>
            <person name="Cai Q.L."/>
            <person name="Wang Y."/>
            <person name="Zhao H.B."/>
            <person name="Yang W.F."/>
            <person name="Wang G.Y."/>
            <person name="Li Y.H."/>
            <person name="Zhan D.L."/>
            <person name="Shen Y.T."/>
            <person name="Niu Q.F."/>
            <person name="Chang L."/>
            <person name="Qiu J."/>
            <person name="Zhao L."/>
            <person name="Xie H.B."/>
            <person name="Fu W.Y."/>
            <person name="Jin J."/>
            <person name="Li X.W."/>
            <person name="Jiao Y."/>
            <person name="Zhou C.C."/>
            <person name="Tu T."/>
            <person name="Chai C.Y."/>
            <person name="Gao J.L."/>
            <person name="Fan L.J."/>
            <person name="van de Weg E."/>
            <person name="Wang J.Y."/>
            <person name="Gao Z.S."/>
        </authorList>
    </citation>
    <scope>NUCLEOTIDE SEQUENCE [LARGE SCALE GENOMIC DNA]</scope>
    <source>
        <tissue evidence="2">Leaves</tissue>
    </source>
</reference>
<evidence type="ECO:0000256" key="1">
    <source>
        <dbReference type="SAM" id="MobiDB-lite"/>
    </source>
</evidence>
<feature type="region of interest" description="Disordered" evidence="1">
    <location>
        <begin position="83"/>
        <end position="103"/>
    </location>
</feature>
<dbReference type="EMBL" id="RXIC02000026">
    <property type="protein sequence ID" value="KAB1203353.1"/>
    <property type="molecule type" value="Genomic_DNA"/>
</dbReference>
<accession>A0A6A1UST2</accession>
<keyword evidence="3" id="KW-1185">Reference proteome</keyword>
<evidence type="ECO:0000313" key="3">
    <source>
        <dbReference type="Proteomes" id="UP000516437"/>
    </source>
</evidence>
<evidence type="ECO:0000313" key="2">
    <source>
        <dbReference type="EMBL" id="KAB1203353.1"/>
    </source>
</evidence>
<dbReference type="OrthoDB" id="1750780at2759"/>
<sequence>MYCLITRTHMNLGHLMLNHMKAATEKKKQGLPYGMFFTHMFHALEVDMTGEVREKPKESKEYNKKTLRLMGFMQNEDGEWVKKGVVTPQKKEQGVLNEEESER</sequence>
<comment type="caution">
    <text evidence="2">The sequence shown here is derived from an EMBL/GenBank/DDBJ whole genome shotgun (WGS) entry which is preliminary data.</text>
</comment>
<organism evidence="2 3">
    <name type="scientific">Morella rubra</name>
    <name type="common">Chinese bayberry</name>
    <dbReference type="NCBI Taxonomy" id="262757"/>
    <lineage>
        <taxon>Eukaryota</taxon>
        <taxon>Viridiplantae</taxon>
        <taxon>Streptophyta</taxon>
        <taxon>Embryophyta</taxon>
        <taxon>Tracheophyta</taxon>
        <taxon>Spermatophyta</taxon>
        <taxon>Magnoliopsida</taxon>
        <taxon>eudicotyledons</taxon>
        <taxon>Gunneridae</taxon>
        <taxon>Pentapetalae</taxon>
        <taxon>rosids</taxon>
        <taxon>fabids</taxon>
        <taxon>Fagales</taxon>
        <taxon>Myricaceae</taxon>
        <taxon>Morella</taxon>
    </lineage>
</organism>
<gene>
    <name evidence="2" type="ORF">CJ030_MR8G016498</name>
</gene>
<proteinExistence type="predicted"/>
<dbReference type="Proteomes" id="UP000516437">
    <property type="component" value="Chromosome 8"/>
</dbReference>
<dbReference type="AlphaFoldDB" id="A0A6A1UST2"/>
<name>A0A6A1UST2_9ROSI</name>
<protein>
    <submittedName>
        <fullName evidence="2">Uncharacterized protein</fullName>
    </submittedName>
</protein>